<dbReference type="AlphaFoldDB" id="A0A4Y2AF04"/>
<dbReference type="GO" id="GO:0005789">
    <property type="term" value="C:endoplasmic reticulum membrane"/>
    <property type="evidence" value="ECO:0007669"/>
    <property type="project" value="UniProtKB-SubCell"/>
</dbReference>
<dbReference type="PANTHER" id="PTHR13448:SF0">
    <property type="entry name" value="TRANSMEMBRANE PROTEIN 214"/>
    <property type="match status" value="1"/>
</dbReference>
<accession>A0A4Y2AF04</accession>
<feature type="transmembrane region" description="Helical" evidence="12">
    <location>
        <begin position="466"/>
        <end position="486"/>
    </location>
</feature>
<comment type="similarity">
    <text evidence="2">Belongs to the TMEM214 family.</text>
</comment>
<dbReference type="Pfam" id="PF10151">
    <property type="entry name" value="TMEM214"/>
    <property type="match status" value="1"/>
</dbReference>
<keyword evidence="9" id="KW-0325">Glycoprotein</keyword>
<evidence type="ECO:0000256" key="9">
    <source>
        <dbReference type="ARBA" id="ARBA00023180"/>
    </source>
</evidence>
<evidence type="ECO:0000256" key="6">
    <source>
        <dbReference type="ARBA" id="ARBA00022824"/>
    </source>
</evidence>
<evidence type="ECO:0000313" key="14">
    <source>
        <dbReference type="Proteomes" id="UP000499080"/>
    </source>
</evidence>
<evidence type="ECO:0000256" key="7">
    <source>
        <dbReference type="ARBA" id="ARBA00022989"/>
    </source>
</evidence>
<keyword evidence="14" id="KW-1185">Reference proteome</keyword>
<feature type="region of interest" description="Disordered" evidence="11">
    <location>
        <begin position="1"/>
        <end position="39"/>
    </location>
</feature>
<keyword evidence="6" id="KW-0256">Endoplasmic reticulum</keyword>
<dbReference type="InterPro" id="IPR019308">
    <property type="entry name" value="TMEM214"/>
</dbReference>
<comment type="function">
    <text evidence="10">Critical mediator, in cooperation with CASP4, of endoplasmic reticulum-stress induced apoptosis. Required or the activation of CASP4 following endoplasmic reticulum stress.</text>
</comment>
<evidence type="ECO:0000256" key="1">
    <source>
        <dbReference type="ARBA" id="ARBA00004477"/>
    </source>
</evidence>
<sequence>MASGQWEVVGGKPKKGKSKGSGSKNSKEKPKENAVFEASFAGPIKESPTLFSAFAEKEKKETSKLKVNGNEAAKNTEKNAQKKKKGEKKPAASKVSLEDVFSTITEEDVKNHLATLEVLCPDSPLLWLKDLTSYLNVKLDIAVEDLTFSSRPLGYPSMLLNKKVYKQIMGILNKCTPQMLQLFYDFCLQNMVQDILKGLHTMGYRIMLQSIANEMPSVALGNLSKCVELCTSHQNRQNICLSVLWAAGQAGNNNIEAGFRVWIDLMFPLIGAKNCTSYAVDYLEKLISGVDVTKCAKSLLGVRDLFPVLDFIYSKELVKSVQKRLIAVYPTLKTLSYGPDPENVLRNYFPSYLRRLEPQCPQPLKEEILGSLVYCLEKDTRCYSIWRQLYTKHFVQSKLLISHLNDQWDKMPAKFPKRCLRDTLSVFQVTNEELLTSSKKNLQDIEECILINKELLSKLNAGAFSWPRFILLFILIVSSVLTVDILNHGSFADSCTGKFMKDSGLLVICVQAGEKLKYFYEKVQKLSEKYIPVLATWFHNTLLPALDLALKKLCMGLVLLWDSTQGLRLWCNKRLPSFLVLAEENFLVYGNAFLDLVTKASIILSKIGLNILAFILNTIDSFATWMESSPQIMQALGTIQSFSMQLAENLRQNAIYLFQILKNYIPLFTT</sequence>
<evidence type="ECO:0000256" key="5">
    <source>
        <dbReference type="ARBA" id="ARBA00022703"/>
    </source>
</evidence>
<gene>
    <name evidence="13" type="primary">TMEM214</name>
    <name evidence="13" type="ORF">AVEN_42888_1</name>
</gene>
<keyword evidence="8 12" id="KW-0472">Membrane</keyword>
<evidence type="ECO:0000256" key="12">
    <source>
        <dbReference type="SAM" id="Phobius"/>
    </source>
</evidence>
<evidence type="ECO:0000256" key="8">
    <source>
        <dbReference type="ARBA" id="ARBA00023136"/>
    </source>
</evidence>
<comment type="caution">
    <text evidence="13">The sequence shown here is derived from an EMBL/GenBank/DDBJ whole genome shotgun (WGS) entry which is preliminary data.</text>
</comment>
<evidence type="ECO:0000256" key="2">
    <source>
        <dbReference type="ARBA" id="ARBA00007984"/>
    </source>
</evidence>
<organism evidence="13 14">
    <name type="scientific">Araneus ventricosus</name>
    <name type="common">Orbweaver spider</name>
    <name type="synonym">Epeira ventricosa</name>
    <dbReference type="NCBI Taxonomy" id="182803"/>
    <lineage>
        <taxon>Eukaryota</taxon>
        <taxon>Metazoa</taxon>
        <taxon>Ecdysozoa</taxon>
        <taxon>Arthropoda</taxon>
        <taxon>Chelicerata</taxon>
        <taxon>Arachnida</taxon>
        <taxon>Araneae</taxon>
        <taxon>Araneomorphae</taxon>
        <taxon>Entelegynae</taxon>
        <taxon>Araneoidea</taxon>
        <taxon>Araneidae</taxon>
        <taxon>Araneus</taxon>
    </lineage>
</organism>
<evidence type="ECO:0000256" key="10">
    <source>
        <dbReference type="ARBA" id="ARBA00024938"/>
    </source>
</evidence>
<dbReference type="Proteomes" id="UP000499080">
    <property type="component" value="Unassembled WGS sequence"/>
</dbReference>
<dbReference type="GO" id="GO:0005794">
    <property type="term" value="C:Golgi apparatus"/>
    <property type="evidence" value="ECO:0007669"/>
    <property type="project" value="TreeGrafter"/>
</dbReference>
<keyword evidence="4 12" id="KW-0812">Transmembrane</keyword>
<dbReference type="OrthoDB" id="10022292at2759"/>
<dbReference type="EMBL" id="BGPR01000015">
    <property type="protein sequence ID" value="GBL78368.1"/>
    <property type="molecule type" value="Genomic_DNA"/>
</dbReference>
<reference evidence="13 14" key="1">
    <citation type="journal article" date="2019" name="Sci. Rep.">
        <title>Orb-weaving spider Araneus ventricosus genome elucidates the spidroin gene catalogue.</title>
        <authorList>
            <person name="Kono N."/>
            <person name="Nakamura H."/>
            <person name="Ohtoshi R."/>
            <person name="Moran D.A.P."/>
            <person name="Shinohara A."/>
            <person name="Yoshida Y."/>
            <person name="Fujiwara M."/>
            <person name="Mori M."/>
            <person name="Tomita M."/>
            <person name="Arakawa K."/>
        </authorList>
    </citation>
    <scope>NUCLEOTIDE SEQUENCE [LARGE SCALE GENOMIC DNA]</scope>
</reference>
<dbReference type="GO" id="GO:0006915">
    <property type="term" value="P:apoptotic process"/>
    <property type="evidence" value="ECO:0007669"/>
    <property type="project" value="UniProtKB-KW"/>
</dbReference>
<evidence type="ECO:0000256" key="3">
    <source>
        <dbReference type="ARBA" id="ARBA00011720"/>
    </source>
</evidence>
<feature type="region of interest" description="Disordered" evidence="11">
    <location>
        <begin position="61"/>
        <end position="91"/>
    </location>
</feature>
<name>A0A4Y2AF04_ARAVE</name>
<evidence type="ECO:0000256" key="11">
    <source>
        <dbReference type="SAM" id="MobiDB-lite"/>
    </source>
</evidence>
<feature type="compositionally biased region" description="Basic and acidic residues" evidence="11">
    <location>
        <begin position="25"/>
        <end position="34"/>
    </location>
</feature>
<keyword evidence="7 12" id="KW-1133">Transmembrane helix</keyword>
<evidence type="ECO:0000256" key="4">
    <source>
        <dbReference type="ARBA" id="ARBA00022692"/>
    </source>
</evidence>
<evidence type="ECO:0000313" key="13">
    <source>
        <dbReference type="EMBL" id="GBL78368.1"/>
    </source>
</evidence>
<proteinExistence type="inferred from homology"/>
<keyword evidence="5" id="KW-0053">Apoptosis</keyword>
<protein>
    <submittedName>
        <fullName evidence="13">Transmembrane protein 214</fullName>
    </submittedName>
</protein>
<comment type="subcellular location">
    <subcellularLocation>
        <location evidence="1">Endoplasmic reticulum membrane</location>
        <topology evidence="1">Multi-pass membrane protein</topology>
    </subcellularLocation>
</comment>
<dbReference type="PANTHER" id="PTHR13448">
    <property type="entry name" value="TRANSMEMBRANE PROTEIN 214"/>
    <property type="match status" value="1"/>
</dbReference>
<comment type="subunit">
    <text evidence="3">Constitutively interacts with CASP4; required for the localization of procaspase 4 to the ER.</text>
</comment>